<proteinExistence type="predicted"/>
<dbReference type="InterPro" id="IPR053717">
    <property type="entry name" value="MerB_lyase_sf"/>
</dbReference>
<comment type="caution">
    <text evidence="1">The sequence shown here is derived from an EMBL/GenBank/DDBJ whole genome shotgun (WGS) entry which is preliminary data.</text>
</comment>
<evidence type="ECO:0000313" key="2">
    <source>
        <dbReference type="Proteomes" id="UP000481109"/>
    </source>
</evidence>
<dbReference type="InterPro" id="IPR004927">
    <property type="entry name" value="MerB"/>
</dbReference>
<dbReference type="Gene3D" id="3.30.450.410">
    <property type="match status" value="1"/>
</dbReference>
<gene>
    <name evidence="1" type="ORF">G6045_32350</name>
</gene>
<accession>A0A6G4XSX8</accession>
<reference evidence="1 2" key="1">
    <citation type="submission" date="2020-02" db="EMBL/GenBank/DDBJ databases">
        <title>Whole-genome analyses of novel actinobacteria.</title>
        <authorList>
            <person name="Sahin N."/>
            <person name="Tokatli A."/>
        </authorList>
    </citation>
    <scope>NUCLEOTIDE SEQUENCE [LARGE SCALE GENOMIC DNA]</scope>
    <source>
        <strain evidence="1 2">YC504</strain>
    </source>
</reference>
<dbReference type="GO" id="GO:0018836">
    <property type="term" value="F:alkylmercury lyase activity"/>
    <property type="evidence" value="ECO:0007669"/>
    <property type="project" value="InterPro"/>
</dbReference>
<organism evidence="1 2">
    <name type="scientific">Streptomyces mesophilus</name>
    <dbReference type="NCBI Taxonomy" id="1775132"/>
    <lineage>
        <taxon>Bacteria</taxon>
        <taxon>Bacillati</taxon>
        <taxon>Actinomycetota</taxon>
        <taxon>Actinomycetes</taxon>
        <taxon>Kitasatosporales</taxon>
        <taxon>Streptomycetaceae</taxon>
        <taxon>Streptomyces</taxon>
    </lineage>
</organism>
<dbReference type="AlphaFoldDB" id="A0A6G4XSX8"/>
<name>A0A6G4XSX8_9ACTN</name>
<dbReference type="Pfam" id="PF03243">
    <property type="entry name" value="MerB"/>
    <property type="match status" value="1"/>
</dbReference>
<protein>
    <submittedName>
        <fullName evidence="1">Uncharacterized protein</fullName>
    </submittedName>
</protein>
<keyword evidence="2" id="KW-1185">Reference proteome</keyword>
<dbReference type="EMBL" id="JAAKZW010000207">
    <property type="protein sequence ID" value="NGO80312.1"/>
    <property type="molecule type" value="Genomic_DNA"/>
</dbReference>
<sequence>MSGRRVYAWCAEDTMLFPIVMGQQRAEVIAVCPVTRRIITLTVTPTGVEDLDPPTAQMTLAPIHGRDIREEFCDRVVFTADAAAAEAFIGDDQELVYMPAHEGFGVARSLSEMF</sequence>
<dbReference type="SUPFAM" id="SSF160387">
    <property type="entry name" value="NosL/MerB-like"/>
    <property type="match status" value="1"/>
</dbReference>
<evidence type="ECO:0000313" key="1">
    <source>
        <dbReference type="EMBL" id="NGO80312.1"/>
    </source>
</evidence>
<dbReference type="Proteomes" id="UP000481109">
    <property type="component" value="Unassembled WGS sequence"/>
</dbReference>